<reference evidence="2 3" key="1">
    <citation type="submission" date="2019-11" db="EMBL/GenBank/DDBJ databases">
        <title>Pseudooceanicola pacifica sp. nov., isolated from deep-sea sediment of the Pacific Ocean.</title>
        <authorList>
            <person name="Lyu L."/>
        </authorList>
    </citation>
    <scope>NUCLEOTIDE SEQUENCE [LARGE SCALE GENOMIC DNA]</scope>
    <source>
        <strain evidence="2 3">216_PA32_1</strain>
    </source>
</reference>
<dbReference type="SUPFAM" id="SSF55021">
    <property type="entry name" value="ACT-like"/>
    <property type="match status" value="2"/>
</dbReference>
<gene>
    <name evidence="2" type="ORF">GLS40_00805</name>
</gene>
<keyword evidence="3" id="KW-1185">Reference proteome</keyword>
<sequence length="133" mass="13528">MPAPVSDTSAMIAGMDPVLEPGTWVFATSEDPALAAQAVALYREAEGTSLILPLEVAQAAGFDTSAPMRCITLRVNSSLLGVGLTAAVAGVLAAAGLPCNMVAGLRHDHAYVPAGQAETALALLRERATREAG</sequence>
<evidence type="ECO:0000259" key="1">
    <source>
        <dbReference type="Pfam" id="PF10000"/>
    </source>
</evidence>
<dbReference type="PANTHER" id="PTHR39199">
    <property type="entry name" value="BLR5128 PROTEIN"/>
    <property type="match status" value="1"/>
</dbReference>
<feature type="domain" description="DUF2241" evidence="1">
    <location>
        <begin position="7"/>
        <end position="69"/>
    </location>
</feature>
<evidence type="ECO:0000313" key="3">
    <source>
        <dbReference type="Proteomes" id="UP000443843"/>
    </source>
</evidence>
<dbReference type="PANTHER" id="PTHR39199:SF1">
    <property type="entry name" value="BLR5128 PROTEIN"/>
    <property type="match status" value="1"/>
</dbReference>
<dbReference type="Gene3D" id="3.30.2130.10">
    <property type="entry name" value="VC0802-like"/>
    <property type="match status" value="1"/>
</dbReference>
<organism evidence="2 3">
    <name type="scientific">Pseudooceanicola pacificus</name>
    <dbReference type="NCBI Taxonomy" id="2676438"/>
    <lineage>
        <taxon>Bacteria</taxon>
        <taxon>Pseudomonadati</taxon>
        <taxon>Pseudomonadota</taxon>
        <taxon>Alphaproteobacteria</taxon>
        <taxon>Rhodobacterales</taxon>
        <taxon>Paracoccaceae</taxon>
        <taxon>Pseudooceanicola</taxon>
    </lineage>
</organism>
<dbReference type="EMBL" id="WNXQ01000001">
    <property type="protein sequence ID" value="MWB76556.1"/>
    <property type="molecule type" value="Genomic_DNA"/>
</dbReference>
<accession>A0A844VXY6</accession>
<dbReference type="Pfam" id="PF10000">
    <property type="entry name" value="ACT_3"/>
    <property type="match status" value="1"/>
</dbReference>
<dbReference type="InterPro" id="IPR045865">
    <property type="entry name" value="ACT-like_dom_sf"/>
</dbReference>
<name>A0A844VXY6_9RHOB</name>
<proteinExistence type="predicted"/>
<comment type="caution">
    <text evidence="2">The sequence shown here is derived from an EMBL/GenBank/DDBJ whole genome shotgun (WGS) entry which is preliminary data.</text>
</comment>
<evidence type="ECO:0000313" key="2">
    <source>
        <dbReference type="EMBL" id="MWB76556.1"/>
    </source>
</evidence>
<dbReference type="InterPro" id="IPR018717">
    <property type="entry name" value="DUF2241"/>
</dbReference>
<dbReference type="AlphaFoldDB" id="A0A844VXY6"/>
<dbReference type="Proteomes" id="UP000443843">
    <property type="component" value="Unassembled WGS sequence"/>
</dbReference>
<dbReference type="RefSeq" id="WP_160380701.1">
    <property type="nucleotide sequence ID" value="NZ_WNXQ01000001.1"/>
</dbReference>
<protein>
    <submittedName>
        <fullName evidence="2">ACT domain-containing protein</fullName>
    </submittedName>
</protein>